<dbReference type="RefSeq" id="XP_007315130.1">
    <property type="nucleotide sequence ID" value="XM_007315068.1"/>
</dbReference>
<dbReference type="KEGG" id="sla:SERLADRAFT_459826"/>
<evidence type="ECO:0000313" key="1">
    <source>
        <dbReference type="EMBL" id="EGO27039.1"/>
    </source>
</evidence>
<protein>
    <submittedName>
        <fullName evidence="1">Uncharacterized protein</fullName>
    </submittedName>
</protein>
<gene>
    <name evidence="1" type="ORF">SERLADRAFT_459826</name>
</gene>
<reference evidence="1" key="1">
    <citation type="submission" date="2011-04" db="EMBL/GenBank/DDBJ databases">
        <title>Evolution of plant cell wall degrading machinery underlies the functional diversity of forest fungi.</title>
        <authorList>
            <consortium name="US DOE Joint Genome Institute (JGI-PGF)"/>
            <person name="Eastwood D.C."/>
            <person name="Floudas D."/>
            <person name="Binder M."/>
            <person name="Majcherczyk A."/>
            <person name="Schneider P."/>
            <person name="Aerts A."/>
            <person name="Asiegbu F.O."/>
            <person name="Baker S.E."/>
            <person name="Barry K."/>
            <person name="Bendiksby M."/>
            <person name="Blumentritt M."/>
            <person name="Coutinho P.M."/>
            <person name="Cullen D."/>
            <person name="Cullen D."/>
            <person name="Gathman A."/>
            <person name="Goodell B."/>
            <person name="Henrissat B."/>
            <person name="Ihrmark K."/>
            <person name="Kauserud H."/>
            <person name="Kohler A."/>
            <person name="LaButti K."/>
            <person name="Lapidus A."/>
            <person name="Lavin J.L."/>
            <person name="Lee Y.-H."/>
            <person name="Lindquist E."/>
            <person name="Lilly W."/>
            <person name="Lucas S."/>
            <person name="Morin E."/>
            <person name="Murat C."/>
            <person name="Oguiza J.A."/>
            <person name="Park J."/>
            <person name="Pisabarro A.G."/>
            <person name="Riley R."/>
            <person name="Rosling A."/>
            <person name="Salamov A."/>
            <person name="Schmidt O."/>
            <person name="Schmutz J."/>
            <person name="Skrede I."/>
            <person name="Stenlid J."/>
            <person name="Wiebenga A."/>
            <person name="Xie X."/>
            <person name="Kues U."/>
            <person name="Hibbett D.S."/>
            <person name="Hoffmeister D."/>
            <person name="Hogberg N."/>
            <person name="Martin F."/>
            <person name="Grigoriev I.V."/>
            <person name="Watkinson S.C."/>
        </authorList>
    </citation>
    <scope>NUCLEOTIDE SEQUENCE</scope>
    <source>
        <strain evidence="1">S7.9</strain>
    </source>
</reference>
<accession>F8NN89</accession>
<dbReference type="GeneID" id="18817977"/>
<proteinExistence type="predicted"/>
<dbReference type="Proteomes" id="UP000008064">
    <property type="component" value="Unassembled WGS sequence"/>
</dbReference>
<dbReference type="EMBL" id="GL945431">
    <property type="protein sequence ID" value="EGO27039.1"/>
    <property type="molecule type" value="Genomic_DNA"/>
</dbReference>
<dbReference type="AlphaFoldDB" id="F8NN89"/>
<name>F8NN89_SERL9</name>
<sequence>MALSRHIVRRYPVCDCRYDRVRLYRRQRLLRHHHIVIKRYGQAVLYHYPAVWSCGTIAASGTILAVG</sequence>
<dbReference type="HOGENOM" id="CLU_2813997_0_0_1"/>
<organism>
    <name type="scientific">Serpula lacrymans var. lacrymans (strain S7.9)</name>
    <name type="common">Dry rot fungus</name>
    <dbReference type="NCBI Taxonomy" id="578457"/>
    <lineage>
        <taxon>Eukaryota</taxon>
        <taxon>Fungi</taxon>
        <taxon>Dikarya</taxon>
        <taxon>Basidiomycota</taxon>
        <taxon>Agaricomycotina</taxon>
        <taxon>Agaricomycetes</taxon>
        <taxon>Agaricomycetidae</taxon>
        <taxon>Boletales</taxon>
        <taxon>Coniophorineae</taxon>
        <taxon>Serpulaceae</taxon>
        <taxon>Serpula</taxon>
    </lineage>
</organism>